<feature type="region of interest" description="Disordered" evidence="1">
    <location>
        <begin position="184"/>
        <end position="209"/>
    </location>
</feature>
<accession>A0A8H3IUY4</accession>
<evidence type="ECO:0000256" key="1">
    <source>
        <dbReference type="SAM" id="MobiDB-lite"/>
    </source>
</evidence>
<dbReference type="OrthoDB" id="5385976at2759"/>
<evidence type="ECO:0000313" key="2">
    <source>
        <dbReference type="EMBL" id="CAF9933413.1"/>
    </source>
</evidence>
<protein>
    <submittedName>
        <fullName evidence="2">Uncharacterized protein</fullName>
    </submittedName>
</protein>
<proteinExistence type="predicted"/>
<name>A0A8H3IUY4_9LECA</name>
<dbReference type="AlphaFoldDB" id="A0A8H3IUY4"/>
<dbReference type="EMBL" id="CAJPDT010000070">
    <property type="protein sequence ID" value="CAF9933413.1"/>
    <property type="molecule type" value="Genomic_DNA"/>
</dbReference>
<comment type="caution">
    <text evidence="2">The sequence shown here is derived from an EMBL/GenBank/DDBJ whole genome shotgun (WGS) entry which is preliminary data.</text>
</comment>
<dbReference type="Proteomes" id="UP000664534">
    <property type="component" value="Unassembled WGS sequence"/>
</dbReference>
<keyword evidence="3" id="KW-1185">Reference proteome</keyword>
<sequence>MLCILLFLALAYAAPLDLPLDLDSFENLTATDRCSSSQDWQAYAFLVEDCFVAVQRIYFEGILHKNPDEVYEFLAPGTHPRTRNSFVRTPAQYTVESCTLSIIMLDWFGHRAPLPGRGPGGYESSDTATYRQVYDAAREVEADCLLPTRRPGWEVVGSKSSIGVFLWATNSVINDQVIGEGGTISNQSLPSPTSSNATNIADNNTDSTE</sequence>
<evidence type="ECO:0000313" key="3">
    <source>
        <dbReference type="Proteomes" id="UP000664534"/>
    </source>
</evidence>
<reference evidence="2" key="1">
    <citation type="submission" date="2021-03" db="EMBL/GenBank/DDBJ databases">
        <authorList>
            <person name="Tagirdzhanova G."/>
        </authorList>
    </citation>
    <scope>NUCLEOTIDE SEQUENCE</scope>
</reference>
<organism evidence="2 3">
    <name type="scientific">Imshaugia aleurites</name>
    <dbReference type="NCBI Taxonomy" id="172621"/>
    <lineage>
        <taxon>Eukaryota</taxon>
        <taxon>Fungi</taxon>
        <taxon>Dikarya</taxon>
        <taxon>Ascomycota</taxon>
        <taxon>Pezizomycotina</taxon>
        <taxon>Lecanoromycetes</taxon>
        <taxon>OSLEUM clade</taxon>
        <taxon>Lecanoromycetidae</taxon>
        <taxon>Lecanorales</taxon>
        <taxon>Lecanorineae</taxon>
        <taxon>Parmeliaceae</taxon>
        <taxon>Imshaugia</taxon>
    </lineage>
</organism>
<gene>
    <name evidence="2" type="ORF">IMSHALPRED_009348</name>
</gene>